<dbReference type="PROSITE" id="PS50084">
    <property type="entry name" value="KH_TYPE_1"/>
    <property type="match status" value="1"/>
</dbReference>
<dbReference type="InterPro" id="IPR004087">
    <property type="entry name" value="KH_dom"/>
</dbReference>
<dbReference type="GO" id="GO:0003723">
    <property type="term" value="F:RNA binding"/>
    <property type="evidence" value="ECO:0007669"/>
    <property type="project" value="UniProtKB-KW"/>
</dbReference>
<dbReference type="EMBL" id="UINC01009099">
    <property type="protein sequence ID" value="SVA40873.1"/>
    <property type="molecule type" value="Genomic_DNA"/>
</dbReference>
<feature type="domain" description="K Homology" evidence="2">
    <location>
        <begin position="77"/>
        <end position="145"/>
    </location>
</feature>
<proteinExistence type="predicted"/>
<evidence type="ECO:0000313" key="3">
    <source>
        <dbReference type="EMBL" id="SVA40873.1"/>
    </source>
</evidence>
<dbReference type="SUPFAM" id="SSF54791">
    <property type="entry name" value="Eukaryotic type KH-domain (KH-domain type I)"/>
    <property type="match status" value="1"/>
</dbReference>
<dbReference type="Gene3D" id="3.30.1370.10">
    <property type="entry name" value="K Homology domain, type 1"/>
    <property type="match status" value="1"/>
</dbReference>
<dbReference type="InterPro" id="IPR012340">
    <property type="entry name" value="NA-bd_OB-fold"/>
</dbReference>
<organism evidence="3">
    <name type="scientific">marine metagenome</name>
    <dbReference type="NCBI Taxonomy" id="408172"/>
    <lineage>
        <taxon>unclassified sequences</taxon>
        <taxon>metagenomes</taxon>
        <taxon>ecological metagenomes</taxon>
    </lineage>
</organism>
<dbReference type="InterPro" id="IPR036612">
    <property type="entry name" value="KH_dom_type_1_sf"/>
</dbReference>
<reference evidence="3" key="1">
    <citation type="submission" date="2018-05" db="EMBL/GenBank/DDBJ databases">
        <authorList>
            <person name="Lanie J.A."/>
            <person name="Ng W.-L."/>
            <person name="Kazmierczak K.M."/>
            <person name="Andrzejewski T.M."/>
            <person name="Davidsen T.M."/>
            <person name="Wayne K.J."/>
            <person name="Tettelin H."/>
            <person name="Glass J.I."/>
            <person name="Rusch D."/>
            <person name="Podicherti R."/>
            <person name="Tsui H.-C.T."/>
            <person name="Winkler M.E."/>
        </authorList>
    </citation>
    <scope>NUCLEOTIDE SEQUENCE</scope>
</reference>
<dbReference type="Gene3D" id="2.40.50.140">
    <property type="entry name" value="Nucleic acid-binding proteins"/>
    <property type="match status" value="1"/>
</dbReference>
<keyword evidence="1" id="KW-0694">RNA-binding</keyword>
<sequence length="161" mass="17475">MVIGKVISFSALSWEIDINSYYSAILPASDIFGRDFTSSRDNLSLKLAKGDLIAARIVNTGSREPLITISGQDLGKIDSGELVKISPSKVPRLIGKQGSMIQAIEGATNSSITIGQNGLIILNNDNNSGLERATRAIKMIEINLYEPNLEEKIQNLLDDQN</sequence>
<dbReference type="Pfam" id="PF00013">
    <property type="entry name" value="KH_1"/>
    <property type="match status" value="1"/>
</dbReference>
<dbReference type="AlphaFoldDB" id="A0A381VN20"/>
<evidence type="ECO:0000256" key="1">
    <source>
        <dbReference type="ARBA" id="ARBA00022884"/>
    </source>
</evidence>
<dbReference type="SUPFAM" id="SSF50249">
    <property type="entry name" value="Nucleic acid-binding proteins"/>
    <property type="match status" value="1"/>
</dbReference>
<protein>
    <recommendedName>
        <fullName evidence="2">K Homology domain-containing protein</fullName>
    </recommendedName>
</protein>
<dbReference type="InterPro" id="IPR004088">
    <property type="entry name" value="KH_dom_type_1"/>
</dbReference>
<dbReference type="SMART" id="SM00322">
    <property type="entry name" value="KH"/>
    <property type="match status" value="1"/>
</dbReference>
<accession>A0A381VN20</accession>
<evidence type="ECO:0000259" key="2">
    <source>
        <dbReference type="SMART" id="SM00322"/>
    </source>
</evidence>
<gene>
    <name evidence="3" type="ORF">METZ01_LOCUS93727</name>
</gene>
<name>A0A381VN20_9ZZZZ</name>